<keyword evidence="13" id="KW-0175">Coiled coil</keyword>
<dbReference type="GO" id="GO:0008360">
    <property type="term" value="P:regulation of cell shape"/>
    <property type="evidence" value="ECO:0007669"/>
    <property type="project" value="UniProtKB-KW"/>
</dbReference>
<evidence type="ECO:0000256" key="9">
    <source>
        <dbReference type="ARBA" id="ARBA00023306"/>
    </source>
</evidence>
<evidence type="ECO:0000256" key="11">
    <source>
        <dbReference type="ARBA" id="ARBA00035703"/>
    </source>
</evidence>
<evidence type="ECO:0000256" key="8">
    <source>
        <dbReference type="ARBA" id="ARBA00023136"/>
    </source>
</evidence>
<organism evidence="14 15">
    <name type="scientific">Porticoccus litoralis</name>
    <dbReference type="NCBI Taxonomy" id="434086"/>
    <lineage>
        <taxon>Bacteria</taxon>
        <taxon>Pseudomonadati</taxon>
        <taxon>Pseudomonadota</taxon>
        <taxon>Gammaproteobacteria</taxon>
        <taxon>Cellvibrionales</taxon>
        <taxon>Porticoccaceae</taxon>
        <taxon>Porticoccus</taxon>
    </lineage>
</organism>
<accession>A0AAW8B2S5</accession>
<dbReference type="GO" id="GO:0005886">
    <property type="term" value="C:plasma membrane"/>
    <property type="evidence" value="ECO:0007669"/>
    <property type="project" value="UniProtKB-SubCell"/>
</dbReference>
<keyword evidence="8" id="KW-0472">Membrane</keyword>
<keyword evidence="3" id="KW-0997">Cell inner membrane</keyword>
<evidence type="ECO:0000256" key="6">
    <source>
        <dbReference type="ARBA" id="ARBA00022960"/>
    </source>
</evidence>
<evidence type="ECO:0000313" key="15">
    <source>
        <dbReference type="Proteomes" id="UP001178354"/>
    </source>
</evidence>
<evidence type="ECO:0000256" key="2">
    <source>
        <dbReference type="ARBA" id="ARBA00022475"/>
    </source>
</evidence>
<keyword evidence="5" id="KW-0812">Transmembrane</keyword>
<dbReference type="RefSeq" id="WP_305169572.1">
    <property type="nucleotide sequence ID" value="NZ_JAUUUU010000001.1"/>
</dbReference>
<dbReference type="Proteomes" id="UP001178354">
    <property type="component" value="Unassembled WGS sequence"/>
</dbReference>
<evidence type="ECO:0000313" key="14">
    <source>
        <dbReference type="EMBL" id="MDP1520059.1"/>
    </source>
</evidence>
<dbReference type="GO" id="GO:0051301">
    <property type="term" value="P:cell division"/>
    <property type="evidence" value="ECO:0007669"/>
    <property type="project" value="UniProtKB-KW"/>
</dbReference>
<evidence type="ECO:0000256" key="3">
    <source>
        <dbReference type="ARBA" id="ARBA00022519"/>
    </source>
</evidence>
<dbReference type="PANTHER" id="PTHR39579:SF1">
    <property type="entry name" value="INNER MEMBRANE PROTEIN YHCB"/>
    <property type="match status" value="1"/>
</dbReference>
<keyword evidence="7" id="KW-1133">Transmembrane helix</keyword>
<evidence type="ECO:0000256" key="4">
    <source>
        <dbReference type="ARBA" id="ARBA00022618"/>
    </source>
</evidence>
<gene>
    <name evidence="14" type="ORF">Q8A57_03670</name>
</gene>
<proteinExistence type="inferred from homology"/>
<keyword evidence="4" id="KW-0132">Cell division</keyword>
<keyword evidence="6" id="KW-0133">Cell shape</keyword>
<evidence type="ECO:0000256" key="13">
    <source>
        <dbReference type="SAM" id="Coils"/>
    </source>
</evidence>
<dbReference type="InterPro" id="IPR009386">
    <property type="entry name" value="ZapG-like"/>
</dbReference>
<evidence type="ECO:0000256" key="12">
    <source>
        <dbReference type="ARBA" id="ARBA00035727"/>
    </source>
</evidence>
<dbReference type="EMBL" id="JAUUUU010000001">
    <property type="protein sequence ID" value="MDP1520059.1"/>
    <property type="molecule type" value="Genomic_DNA"/>
</dbReference>
<feature type="coiled-coil region" evidence="13">
    <location>
        <begin position="28"/>
        <end position="62"/>
    </location>
</feature>
<dbReference type="Pfam" id="PF06295">
    <property type="entry name" value="ZapG-like"/>
    <property type="match status" value="1"/>
</dbReference>
<name>A0AAW8B2S5_9GAMM</name>
<reference evidence="14" key="2">
    <citation type="submission" date="2023-08" db="EMBL/GenBank/DDBJ databases">
        <authorList>
            <person name="Luo J."/>
        </authorList>
    </citation>
    <scope>NUCLEOTIDE SEQUENCE</scope>
    <source>
        <strain evidence="14">DSM 25064</strain>
    </source>
</reference>
<comment type="subcellular location">
    <subcellularLocation>
        <location evidence="1">Cell inner membrane</location>
        <topology evidence="1">Single-pass membrane protein</topology>
    </subcellularLocation>
</comment>
<keyword evidence="9" id="KW-0131">Cell cycle</keyword>
<reference evidence="14" key="1">
    <citation type="journal article" date="2010" name="Int. J. Syst. Evol. Microbiol.">
        <title>Porticoccus litoralis gen. nov., sp. nov., a gammaproteobacterium isolated from the Yellow Sea.</title>
        <authorList>
            <person name="Oh H.M."/>
            <person name="Kim H."/>
            <person name="Kim K.M."/>
            <person name="Min G.S."/>
            <person name="Cho J.C."/>
        </authorList>
    </citation>
    <scope>NUCLEOTIDE SEQUENCE</scope>
    <source>
        <strain evidence="14">DSM 25064</strain>
    </source>
</reference>
<protein>
    <recommendedName>
        <fullName evidence="11">Z-ring associated protein G</fullName>
    </recommendedName>
    <alternativeName>
        <fullName evidence="12">Cell division protein ZapG</fullName>
    </alternativeName>
</protein>
<sequence>MDNSIVLFTGLLCLAAGLVIGFIFGRSLHPKEQQRKDTENKLKEAQDQLKDYQHEITEHFAKTAKLFNDLSLSYRDVHEHLSSSAMRLANPETSRQIVDAGFGQLKKDSVTISELPEAPKDYAPKVPGGVLSEGYGLTDENRTFDGPKLKVANDVAQQVTDEEDPTFKVS</sequence>
<evidence type="ECO:0000256" key="1">
    <source>
        <dbReference type="ARBA" id="ARBA00004377"/>
    </source>
</evidence>
<keyword evidence="2" id="KW-1003">Cell membrane</keyword>
<comment type="caution">
    <text evidence="14">The sequence shown here is derived from an EMBL/GenBank/DDBJ whole genome shotgun (WGS) entry which is preliminary data.</text>
</comment>
<dbReference type="PANTHER" id="PTHR39579">
    <property type="entry name" value="INNER MEMBRANE PROTEIN YHCB"/>
    <property type="match status" value="1"/>
</dbReference>
<dbReference type="AlphaFoldDB" id="A0AAW8B2S5"/>
<comment type="similarity">
    <text evidence="10">Belongs to the ZapG family.</text>
</comment>
<evidence type="ECO:0000256" key="5">
    <source>
        <dbReference type="ARBA" id="ARBA00022692"/>
    </source>
</evidence>
<evidence type="ECO:0000256" key="7">
    <source>
        <dbReference type="ARBA" id="ARBA00022989"/>
    </source>
</evidence>
<evidence type="ECO:0000256" key="10">
    <source>
        <dbReference type="ARBA" id="ARBA00035657"/>
    </source>
</evidence>
<keyword evidence="15" id="KW-1185">Reference proteome</keyword>